<proteinExistence type="inferred from homology"/>
<dbReference type="Gene3D" id="1.10.238.10">
    <property type="entry name" value="EF-hand"/>
    <property type="match status" value="1"/>
</dbReference>
<dbReference type="Proteomes" id="UP001642483">
    <property type="component" value="Unassembled WGS sequence"/>
</dbReference>
<comment type="similarity">
    <text evidence="4">In the N-terminal section; belongs to the peroxidase family.</text>
</comment>
<evidence type="ECO:0000259" key="21">
    <source>
        <dbReference type="PROSITE" id="PS51384"/>
    </source>
</evidence>
<dbReference type="InterPro" id="IPR013130">
    <property type="entry name" value="Fe3_Rdtase_TM_dom"/>
</dbReference>
<organism evidence="22 23">
    <name type="scientific">Clavelina lepadiformis</name>
    <name type="common">Light-bulb sea squirt</name>
    <name type="synonym">Ascidia lepadiformis</name>
    <dbReference type="NCBI Taxonomy" id="159417"/>
    <lineage>
        <taxon>Eukaryota</taxon>
        <taxon>Metazoa</taxon>
        <taxon>Chordata</taxon>
        <taxon>Tunicata</taxon>
        <taxon>Ascidiacea</taxon>
        <taxon>Aplousobranchia</taxon>
        <taxon>Clavelinidae</taxon>
        <taxon>Clavelina</taxon>
    </lineage>
</organism>
<dbReference type="Pfam" id="PF13499">
    <property type="entry name" value="EF-hand_7"/>
    <property type="match status" value="1"/>
</dbReference>
<dbReference type="Pfam" id="PF08022">
    <property type="entry name" value="FAD_binding_8"/>
    <property type="match status" value="1"/>
</dbReference>
<dbReference type="InterPro" id="IPR002048">
    <property type="entry name" value="EF_hand_dom"/>
</dbReference>
<comment type="caution">
    <text evidence="22">The sequence shown here is derived from an EMBL/GenBank/DDBJ whole genome shotgun (WGS) entry which is preliminary data.</text>
</comment>
<evidence type="ECO:0000256" key="16">
    <source>
        <dbReference type="ARBA" id="ARBA00047455"/>
    </source>
</evidence>
<evidence type="ECO:0000256" key="11">
    <source>
        <dbReference type="ARBA" id="ARBA00022857"/>
    </source>
</evidence>
<evidence type="ECO:0000256" key="10">
    <source>
        <dbReference type="ARBA" id="ARBA00022837"/>
    </source>
</evidence>
<dbReference type="Pfam" id="PF08030">
    <property type="entry name" value="NAD_binding_6"/>
    <property type="match status" value="1"/>
</dbReference>
<comment type="pathway">
    <text evidence="3">Hormone biosynthesis; thyroid hormone biosynthesis.</text>
</comment>
<dbReference type="SFLD" id="SFLDG01168">
    <property type="entry name" value="Ferric_reductase_subgroup_(FRE"/>
    <property type="match status" value="1"/>
</dbReference>
<evidence type="ECO:0000256" key="7">
    <source>
        <dbReference type="ARBA" id="ARBA00022692"/>
    </source>
</evidence>
<evidence type="ECO:0000313" key="23">
    <source>
        <dbReference type="Proteomes" id="UP001642483"/>
    </source>
</evidence>
<dbReference type="InterPro" id="IPR011992">
    <property type="entry name" value="EF-hand-dom_pair"/>
</dbReference>
<comment type="catalytic activity">
    <reaction evidence="16">
        <text>NADH + O2 + H(+) = H2O2 + NAD(+)</text>
        <dbReference type="Rhea" id="RHEA:11264"/>
        <dbReference type="ChEBI" id="CHEBI:15378"/>
        <dbReference type="ChEBI" id="CHEBI:15379"/>
        <dbReference type="ChEBI" id="CHEBI:16240"/>
        <dbReference type="ChEBI" id="CHEBI:57540"/>
        <dbReference type="ChEBI" id="CHEBI:57945"/>
        <dbReference type="EC" id="1.6.3.1"/>
    </reaction>
</comment>
<dbReference type="InterPro" id="IPR017938">
    <property type="entry name" value="Riboflavin_synthase-like_b-brl"/>
</dbReference>
<dbReference type="InterPro" id="IPR013121">
    <property type="entry name" value="Fe_red_NAD-bd_6"/>
</dbReference>
<keyword evidence="12 19" id="KW-1133">Transmembrane helix</keyword>
<feature type="transmembrane region" description="Helical" evidence="19">
    <location>
        <begin position="1161"/>
        <end position="1188"/>
    </location>
</feature>
<feature type="transmembrane region" description="Helical" evidence="19">
    <location>
        <begin position="1024"/>
        <end position="1047"/>
    </location>
</feature>
<accession>A0ABP0H279</accession>
<gene>
    <name evidence="22" type="ORF">CVLEPA_LOCUS31581</name>
</gene>
<keyword evidence="11" id="KW-0521">NADP</keyword>
<dbReference type="InterPro" id="IPR050369">
    <property type="entry name" value="RBOH/FRE"/>
</dbReference>
<dbReference type="Pfam" id="PF01794">
    <property type="entry name" value="Ferric_reduct"/>
    <property type="match status" value="1"/>
</dbReference>
<dbReference type="InterPro" id="IPR010255">
    <property type="entry name" value="Haem_peroxidase_sf"/>
</dbReference>
<keyword evidence="6" id="KW-0285">Flavoprotein</keyword>
<dbReference type="EC" id="1.6.3.1" evidence="5"/>
<evidence type="ECO:0000256" key="9">
    <source>
        <dbReference type="ARBA" id="ARBA00022827"/>
    </source>
</evidence>
<keyword evidence="10" id="KW-0106">Calcium</keyword>
<dbReference type="SMART" id="SM00054">
    <property type="entry name" value="EFh"/>
    <property type="match status" value="2"/>
</dbReference>
<evidence type="ECO:0000256" key="8">
    <source>
        <dbReference type="ARBA" id="ARBA00022737"/>
    </source>
</evidence>
<evidence type="ECO:0000256" key="17">
    <source>
        <dbReference type="ARBA" id="ARBA00048762"/>
    </source>
</evidence>
<dbReference type="Pfam" id="PF13202">
    <property type="entry name" value="EF-hand_5"/>
    <property type="match status" value="1"/>
</dbReference>
<evidence type="ECO:0000313" key="22">
    <source>
        <dbReference type="EMBL" id="CAK8698108.1"/>
    </source>
</evidence>
<dbReference type="CDD" id="cd00051">
    <property type="entry name" value="EFh"/>
    <property type="match status" value="2"/>
</dbReference>
<dbReference type="Gene3D" id="2.40.30.10">
    <property type="entry name" value="Translation factors"/>
    <property type="match status" value="1"/>
</dbReference>
<dbReference type="SUPFAM" id="SSF47473">
    <property type="entry name" value="EF-hand"/>
    <property type="match status" value="1"/>
</dbReference>
<evidence type="ECO:0000256" key="3">
    <source>
        <dbReference type="ARBA" id="ARBA00005197"/>
    </source>
</evidence>
<evidence type="ECO:0000256" key="6">
    <source>
        <dbReference type="ARBA" id="ARBA00022630"/>
    </source>
</evidence>
<dbReference type="InterPro" id="IPR019791">
    <property type="entry name" value="Haem_peroxidase_animal"/>
</dbReference>
<reference evidence="22 23" key="1">
    <citation type="submission" date="2024-02" db="EMBL/GenBank/DDBJ databases">
        <authorList>
            <person name="Daric V."/>
            <person name="Darras S."/>
        </authorList>
    </citation>
    <scope>NUCLEOTIDE SEQUENCE [LARGE SCALE GENOMIC DNA]</scope>
</reference>
<dbReference type="Pfam" id="PF03098">
    <property type="entry name" value="An_peroxidase"/>
    <property type="match status" value="2"/>
</dbReference>
<keyword evidence="15" id="KW-0575">Peroxidase</keyword>
<dbReference type="SUPFAM" id="SSF48113">
    <property type="entry name" value="Heme-dependent peroxidases"/>
    <property type="match status" value="1"/>
</dbReference>
<keyword evidence="9" id="KW-0274">FAD</keyword>
<dbReference type="CDD" id="cd06186">
    <property type="entry name" value="NOX_Duox_like_FAD_NADP"/>
    <property type="match status" value="1"/>
</dbReference>
<dbReference type="PROSITE" id="PS51384">
    <property type="entry name" value="FAD_FR"/>
    <property type="match status" value="1"/>
</dbReference>
<evidence type="ECO:0000256" key="15">
    <source>
        <dbReference type="ARBA" id="ARBA00023324"/>
    </source>
</evidence>
<feature type="compositionally biased region" description="Basic and acidic residues" evidence="18">
    <location>
        <begin position="971"/>
        <end position="990"/>
    </location>
</feature>
<name>A0ABP0H279_CLALP</name>
<dbReference type="InterPro" id="IPR037120">
    <property type="entry name" value="Haem_peroxidase_sf_animal"/>
</dbReference>
<evidence type="ECO:0000256" key="1">
    <source>
        <dbReference type="ARBA" id="ARBA00003796"/>
    </source>
</evidence>
<evidence type="ECO:0000256" key="18">
    <source>
        <dbReference type="SAM" id="MobiDB-lite"/>
    </source>
</evidence>
<protein>
    <recommendedName>
        <fullName evidence="5">NAD(P)H oxidase (H2O2-forming)</fullName>
        <ecNumber evidence="5">1.6.3.1</ecNumber>
    </recommendedName>
</protein>
<dbReference type="SUPFAM" id="SSF63380">
    <property type="entry name" value="Riboflavin synthase domain-like"/>
    <property type="match status" value="1"/>
</dbReference>
<feature type="region of interest" description="Disordered" evidence="18">
    <location>
        <begin position="945"/>
        <end position="993"/>
    </location>
</feature>
<comment type="function">
    <text evidence="1">Generates hydrogen peroxide which is required for the activity of thyroid peroxidase/TPO and lactoperoxidase/LPO. Plays a role in thyroid hormones synthesis and lactoperoxidase-mediated antimicrobial defense at the surface of mucosa. May have its own peroxidase activity through its N-terminal peroxidase-like domain.</text>
</comment>
<dbReference type="PANTHER" id="PTHR11972">
    <property type="entry name" value="NADPH OXIDASE"/>
    <property type="match status" value="1"/>
</dbReference>
<feature type="transmembrane region" description="Helical" evidence="19">
    <location>
        <begin position="1112"/>
        <end position="1132"/>
    </location>
</feature>
<dbReference type="InterPro" id="IPR039261">
    <property type="entry name" value="FNR_nucleotide-bd"/>
</dbReference>
<feature type="transmembrane region" description="Helical" evidence="19">
    <location>
        <begin position="1067"/>
        <end position="1091"/>
    </location>
</feature>
<dbReference type="PROSITE" id="PS50292">
    <property type="entry name" value="PEROXIDASE_3"/>
    <property type="match status" value="1"/>
</dbReference>
<dbReference type="PROSITE" id="PS00018">
    <property type="entry name" value="EF_HAND_1"/>
    <property type="match status" value="1"/>
</dbReference>
<dbReference type="Gene3D" id="1.10.640.10">
    <property type="entry name" value="Haem peroxidase domain superfamily, animal type"/>
    <property type="match status" value="1"/>
</dbReference>
<evidence type="ECO:0000256" key="19">
    <source>
        <dbReference type="SAM" id="Phobius"/>
    </source>
</evidence>
<dbReference type="EMBL" id="CAWYQH010000174">
    <property type="protein sequence ID" value="CAK8698108.1"/>
    <property type="molecule type" value="Genomic_DNA"/>
</dbReference>
<keyword evidence="13" id="KW-0560">Oxidoreductase</keyword>
<dbReference type="InterPro" id="IPR013112">
    <property type="entry name" value="FAD-bd_8"/>
</dbReference>
<keyword evidence="23" id="KW-1185">Reference proteome</keyword>
<comment type="catalytic activity">
    <reaction evidence="17">
        <text>NADPH + O2 + H(+) = H2O2 + NADP(+)</text>
        <dbReference type="Rhea" id="RHEA:11260"/>
        <dbReference type="ChEBI" id="CHEBI:15378"/>
        <dbReference type="ChEBI" id="CHEBI:15379"/>
        <dbReference type="ChEBI" id="CHEBI:16240"/>
        <dbReference type="ChEBI" id="CHEBI:57783"/>
        <dbReference type="ChEBI" id="CHEBI:58349"/>
        <dbReference type="EC" id="1.6.3.1"/>
    </reaction>
</comment>
<keyword evidence="14 19" id="KW-0472">Membrane</keyword>
<dbReference type="InterPro" id="IPR018247">
    <property type="entry name" value="EF_Hand_1_Ca_BS"/>
</dbReference>
<feature type="domain" description="EF-hand" evidence="20">
    <location>
        <begin position="807"/>
        <end position="842"/>
    </location>
</feature>
<dbReference type="SFLD" id="SFLDS00052">
    <property type="entry name" value="Ferric_Reductase_Domain"/>
    <property type="match status" value="1"/>
</dbReference>
<feature type="domain" description="FAD-binding FR-type" evidence="21">
    <location>
        <begin position="1249"/>
        <end position="1354"/>
    </location>
</feature>
<feature type="domain" description="EF-hand" evidence="20">
    <location>
        <begin position="843"/>
        <end position="878"/>
    </location>
</feature>
<evidence type="ECO:0000256" key="5">
    <source>
        <dbReference type="ARBA" id="ARBA00012698"/>
    </source>
</evidence>
<dbReference type="PANTHER" id="PTHR11972:SF175">
    <property type="entry name" value="NAD(P)H OXIDASE (H2O2-FORMING)"/>
    <property type="match status" value="1"/>
</dbReference>
<dbReference type="SUPFAM" id="SSF52343">
    <property type="entry name" value="Ferredoxin reductase-like, C-terminal NADP-linked domain"/>
    <property type="match status" value="1"/>
</dbReference>
<dbReference type="InterPro" id="IPR017927">
    <property type="entry name" value="FAD-bd_FR_type"/>
</dbReference>
<feature type="transmembrane region" description="Helical" evidence="19">
    <location>
        <begin position="579"/>
        <end position="602"/>
    </location>
</feature>
<dbReference type="Gene3D" id="3.40.50.80">
    <property type="entry name" value="Nucleotide-binding domain of ferredoxin-NADP reductase (FNR) module"/>
    <property type="match status" value="1"/>
</dbReference>
<evidence type="ECO:0000259" key="20">
    <source>
        <dbReference type="PROSITE" id="PS50222"/>
    </source>
</evidence>
<dbReference type="PRINTS" id="PR00457">
    <property type="entry name" value="ANPEROXIDASE"/>
</dbReference>
<comment type="subcellular location">
    <subcellularLocation>
        <location evidence="2">Apical cell membrane</location>
        <topology evidence="2">Multi-pass membrane protein</topology>
    </subcellularLocation>
</comment>
<dbReference type="SFLD" id="SFLDG01169">
    <property type="entry name" value="NADPH_oxidase_subgroup_(NOX)"/>
    <property type="match status" value="1"/>
</dbReference>
<evidence type="ECO:0000256" key="14">
    <source>
        <dbReference type="ARBA" id="ARBA00023136"/>
    </source>
</evidence>
<evidence type="ECO:0000256" key="12">
    <source>
        <dbReference type="ARBA" id="ARBA00022989"/>
    </source>
</evidence>
<keyword evidence="15" id="KW-0376">Hydrogen peroxide</keyword>
<sequence>MNTQEICLAKGIRFWKNSLQTVVVLLIASCVVTGTNKNARFDGWYNNLDHPDWGTPGLGLSRISPATFEDGVHVPRYKNLPNARMVSHALMKTDARIPSPSGKSVFFAFFGQHIGDDMADTRRVTCPNEYVNVEIPSDEDGNATIDGNIIPIYRSRFLPNTGTSTNSPRVLSNEVTAWLDGSVIYGVSQSWSEHLRSFKDGKLREEKGSPGIPSFNRNDLPLINPTIDSGRPPQARNKEELLSFGNPRGNENPFLMSVGIIWFRWHNYMAERFRNQNPDWPDQKIFEMARRWTVATYQKVVMYDWLPIMAGRGLEPYNGYNHHLDPSVSAEFTIAAMRIGHSLVPRAVVLLEQNCSTIDPLPEAYVDSAGEPALRLCNTFWQLQDAISKHGIDSIVLGMTSQAAEQTDASVVEDLSEFLYGYLKRTRTDLETITIDRGRDAGLSPYNQARVAYGLDPVSNFTQINPNLPQIVIDRLRQVYNDRLDLVEFSQGHAGSDRFWFENTENGLFNATELEEIRNTTMRDVITAVTSLQTSNLQENIFNVADSVCRPMEIPKAMFRKPCIPNKGIDFFEGYYGKFAGILILLLLFPAISYFVMCVLAWKRQNDMAVIKKRMADKQALKASLKKKRTSSQSSEDGKVFSAFEIEGKEKSRRVLIVLEGSCIKILSVAGTELRRICMKNFKKSYLFLSRNKKKDLMVIRVPKEYDVVLRFVDVEERQAGLQQVKNFMTKNDLQLETFEMEEKALKVEAITKEARQEILESFFRRIFAEALQLEDLSFEKGKNKTMEIAECELTQMELAETMGMKADSLFVKQMFQLADVDKSGYLSFREFADLIILLMNGSPEQKAKMLFDMYDLDHSGEINREESHDMIRSFLEMAGAKLSQEEVSKAVDTIFREAGIEDQDCLTLKDFQYVMLKEHRDSFAKAQLSLPGVTRSIRKKMAINQTQNTPQMQRQLTQMQESGNTQVNGSKEDGLRKRKKSGGDTDKQGEPYVDAVVDPEDKTFFGRRWKSLRRSIENYRRHILCMVIFYGITIALMVERATYYAFGAEHIGIRRVTEWGIIISRSTAAAISFHYSFILLTMCRNLITFCRETFLNNFIPFDSAVAFHKQIAYVAVVEALLHALGHISNVYHFSIHPLPVLACLFPKILVDDGSDVPRSIVWWFFESIPGVTGILLLLTLSIIYIFAKQFSRRYCFRAFWITHHLYSLLYVLIIFHGSMGVVQSPAFHFYLVVPAAMFTIDKLITISRSKIQISVVKAEPLPSGVLNLVFKRPTAFDYKSGQWVRIASLALGSNEYHPFTLTSAPHEKHLSLHIRSAGPWTTNLRNLYQSAIERNEKFPNLYLDGPFGEGHQDWYKYEVSVLVGAGIGVTPFASIIKDIVHRSTTHKGFQITCKKVYFIWVTRTQRHFEWLTDIIKDLEETEGGDLVSTHIYITQFSNKFDLRTTMLYICERYFQKVANKSMFTGLKAVTHFGRPQFEFFLDSLQAMHKDVRTIGVFSCGPPGLTNGVDEACTNLNKFNKARFNHFYENF</sequence>
<keyword evidence="7 19" id="KW-0812">Transmembrane</keyword>
<evidence type="ECO:0000256" key="4">
    <source>
        <dbReference type="ARBA" id="ARBA00005644"/>
    </source>
</evidence>
<keyword evidence="8" id="KW-0677">Repeat</keyword>
<evidence type="ECO:0000256" key="2">
    <source>
        <dbReference type="ARBA" id="ARBA00004424"/>
    </source>
</evidence>
<dbReference type="PROSITE" id="PS50222">
    <property type="entry name" value="EF_HAND_2"/>
    <property type="match status" value="2"/>
</dbReference>
<evidence type="ECO:0000256" key="13">
    <source>
        <dbReference type="ARBA" id="ARBA00023002"/>
    </source>
</evidence>
<feature type="compositionally biased region" description="Polar residues" evidence="18">
    <location>
        <begin position="945"/>
        <end position="970"/>
    </location>
</feature>